<feature type="chain" id="PRO_5015737578" description="Carboxypeptidase-like regulatory domain-containing protein" evidence="1">
    <location>
        <begin position="22"/>
        <end position="863"/>
    </location>
</feature>
<dbReference type="OrthoDB" id="983143at2"/>
<comment type="caution">
    <text evidence="2">The sequence shown here is derived from an EMBL/GenBank/DDBJ whole genome shotgun (WGS) entry which is preliminary data.</text>
</comment>
<organism evidence="2 3">
    <name type="scientific">Adhaeribacter arboris</name>
    <dbReference type="NCBI Taxonomy" id="2072846"/>
    <lineage>
        <taxon>Bacteria</taxon>
        <taxon>Pseudomonadati</taxon>
        <taxon>Bacteroidota</taxon>
        <taxon>Cytophagia</taxon>
        <taxon>Cytophagales</taxon>
        <taxon>Hymenobacteraceae</taxon>
        <taxon>Adhaeribacter</taxon>
    </lineage>
</organism>
<gene>
    <name evidence="2" type="ORF">AHMF7605_16795</name>
</gene>
<accession>A0A2T2YHQ4</accession>
<dbReference type="Pfam" id="PF13715">
    <property type="entry name" value="CarbopepD_reg_2"/>
    <property type="match status" value="1"/>
</dbReference>
<sequence>MRLQKTLFLIFFCLTCPLAVAGIFKGRVTDPQGAGLAYANVYIKNSTLGTATNEQGYYQLNLTPGVYPVVYQYVGYKARVDTVEITSEPIEHNVTLQPDVYSLNEVVVRANEKDPAYAIIREAIARRRYYRNEVAAYSCRVYTKGLGRLLKVPNRVMGIKVDEVKPGIVYLSETVSEVNFRQPNKTHERMLSSKVSGDTKGFSFNRASRVNFNFYDNLLRIPGLSERAFISPIANNALLFYRYKLMGTSVDNGQMVNKIKVTPIRQNDPAFSGYIYILDNSYRLHSTSLKLTQKSQIEYADTLRIDQVFGPVQEDVWMLFSQKLTVQFDSFGFKGNGYFTTVYSKYNVVPAYQKPPAAPAPVTATSPIAVTQPEPPLPKKKQLRKLAKKKLATLPVDTKMPANELMRVEPNANKRDTTYWSDIRPIPLTLEEQKDYIHKDSLQKVQESKPYQDSVDKRANKFEVGNLFLSGFRYRHSFKRYSISVDPLLAVLNRNSVLQYNTVEGTVLNVGVQYRKWKAENPEKDLTITPTIRYGFASEKLYGKLQVQYNYNPHRFAHLALEGGQFVAQYNAAEPIAPFWNALYTLLYEQNYLKIYQRTNLSVTHRSEIRNGVYLVGALEYADRRQLQNATDFTFKDYTNKQFTSNIPVNAELPDASFTRNQALVGSVTLQLRPGQKYINRPDEKWVLGSKYPTFRLNYTKGFSKILGSDVNFDRVSLNVSDELDLGLVGTTNYSAQVGTFLNSKQLWLMDYKHFAGNRVLYAGGFGGFQLLDYYRYSTRMSYLEAHFTHDFNGFIFNKIPLFRRLKWQEVVTANYLHTQQTKHYLELGVGVEHIFKIVRVDFFTGFQSREKVGSGLRLGFGF</sequence>
<protein>
    <recommendedName>
        <fullName evidence="4">Carboxypeptidase-like regulatory domain-containing protein</fullName>
    </recommendedName>
</protein>
<evidence type="ECO:0000256" key="1">
    <source>
        <dbReference type="SAM" id="SignalP"/>
    </source>
</evidence>
<dbReference type="Gene3D" id="2.60.40.1120">
    <property type="entry name" value="Carboxypeptidase-like, regulatory domain"/>
    <property type="match status" value="1"/>
</dbReference>
<name>A0A2T2YHQ4_9BACT</name>
<dbReference type="EMBL" id="PYFT01000001">
    <property type="protein sequence ID" value="PSR55043.1"/>
    <property type="molecule type" value="Genomic_DNA"/>
</dbReference>
<dbReference type="Proteomes" id="UP000240357">
    <property type="component" value="Unassembled WGS sequence"/>
</dbReference>
<feature type="signal peptide" evidence="1">
    <location>
        <begin position="1"/>
        <end position="21"/>
    </location>
</feature>
<evidence type="ECO:0000313" key="2">
    <source>
        <dbReference type="EMBL" id="PSR55043.1"/>
    </source>
</evidence>
<dbReference type="SUPFAM" id="SSF49464">
    <property type="entry name" value="Carboxypeptidase regulatory domain-like"/>
    <property type="match status" value="1"/>
</dbReference>
<dbReference type="Pfam" id="PF18939">
    <property type="entry name" value="DUF5686"/>
    <property type="match status" value="1"/>
</dbReference>
<keyword evidence="3" id="KW-1185">Reference proteome</keyword>
<evidence type="ECO:0000313" key="3">
    <source>
        <dbReference type="Proteomes" id="UP000240357"/>
    </source>
</evidence>
<dbReference type="RefSeq" id="WP_106931219.1">
    <property type="nucleotide sequence ID" value="NZ_PYFT01000001.1"/>
</dbReference>
<dbReference type="InterPro" id="IPR043741">
    <property type="entry name" value="DUF5686"/>
</dbReference>
<proteinExistence type="predicted"/>
<evidence type="ECO:0008006" key="4">
    <source>
        <dbReference type="Google" id="ProtNLM"/>
    </source>
</evidence>
<dbReference type="InterPro" id="IPR008969">
    <property type="entry name" value="CarboxyPept-like_regulatory"/>
</dbReference>
<dbReference type="AlphaFoldDB" id="A0A2T2YHQ4"/>
<keyword evidence="1" id="KW-0732">Signal</keyword>
<reference evidence="2 3" key="1">
    <citation type="submission" date="2018-03" db="EMBL/GenBank/DDBJ databases">
        <title>Adhaeribacter sp. HMF7605 Genome sequencing and assembly.</title>
        <authorList>
            <person name="Kang H."/>
            <person name="Kang J."/>
            <person name="Cha I."/>
            <person name="Kim H."/>
            <person name="Joh K."/>
        </authorList>
    </citation>
    <scope>NUCLEOTIDE SEQUENCE [LARGE SCALE GENOMIC DNA]</scope>
    <source>
        <strain evidence="2 3">HMF7605</strain>
    </source>
</reference>